<comment type="similarity">
    <text evidence="1 4">Belongs to the EXO70 family.</text>
</comment>
<dbReference type="Pfam" id="PF20669">
    <property type="entry name" value="Exo70_N"/>
    <property type="match status" value="1"/>
</dbReference>
<organism evidence="7 8">
    <name type="scientific">Sistotremastrum suecicum HHB10207 ss-3</name>
    <dbReference type="NCBI Taxonomy" id="1314776"/>
    <lineage>
        <taxon>Eukaryota</taxon>
        <taxon>Fungi</taxon>
        <taxon>Dikarya</taxon>
        <taxon>Basidiomycota</taxon>
        <taxon>Agaricomycotina</taxon>
        <taxon>Agaricomycetes</taxon>
        <taxon>Sistotremastrales</taxon>
        <taxon>Sistotremastraceae</taxon>
        <taxon>Sistotremastrum</taxon>
    </lineage>
</organism>
<evidence type="ECO:0000313" key="8">
    <source>
        <dbReference type="Proteomes" id="UP000076798"/>
    </source>
</evidence>
<dbReference type="Proteomes" id="UP000076798">
    <property type="component" value="Unassembled WGS sequence"/>
</dbReference>
<dbReference type="Gene3D" id="1.20.1280.170">
    <property type="entry name" value="Exocyst complex component Exo70"/>
    <property type="match status" value="1"/>
</dbReference>
<comment type="subcellular location">
    <subcellularLocation>
        <location evidence="4">Bud</location>
    </subcellularLocation>
    <subcellularLocation>
        <location evidence="4">Bud neck</location>
    </subcellularLocation>
</comment>
<evidence type="ECO:0000256" key="2">
    <source>
        <dbReference type="ARBA" id="ARBA00022448"/>
    </source>
</evidence>
<gene>
    <name evidence="7" type="ORF">SISSUDRAFT_1122622</name>
</gene>
<feature type="domain" description="Exocyst complex subunit Exo70 C-terminal" evidence="6">
    <location>
        <begin position="247"/>
        <end position="660"/>
    </location>
</feature>
<dbReference type="InterPro" id="IPR016159">
    <property type="entry name" value="Cullin_repeat-like_dom_sf"/>
</dbReference>
<dbReference type="SUPFAM" id="SSF74788">
    <property type="entry name" value="Cullin repeat-like"/>
    <property type="match status" value="1"/>
</dbReference>
<feature type="region of interest" description="Disordered" evidence="5">
    <location>
        <begin position="470"/>
        <end position="496"/>
    </location>
</feature>
<dbReference type="GO" id="GO:0015031">
    <property type="term" value="P:protein transport"/>
    <property type="evidence" value="ECO:0007669"/>
    <property type="project" value="UniProtKB-KW"/>
</dbReference>
<protein>
    <recommendedName>
        <fullName evidence="4">Exocyst complex protein EXO70</fullName>
    </recommendedName>
</protein>
<name>A0A165Z3G2_9AGAM</name>
<dbReference type="GO" id="GO:0005546">
    <property type="term" value="F:phosphatidylinositol-4,5-bisphosphate binding"/>
    <property type="evidence" value="ECO:0007669"/>
    <property type="project" value="InterPro"/>
</dbReference>
<dbReference type="AlphaFoldDB" id="A0A165Z3G2"/>
<proteinExistence type="inferred from homology"/>
<dbReference type="EMBL" id="KV428212">
    <property type="protein sequence ID" value="KZT33890.1"/>
    <property type="molecule type" value="Genomic_DNA"/>
</dbReference>
<dbReference type="Pfam" id="PF03081">
    <property type="entry name" value="Exo70_C"/>
    <property type="match status" value="1"/>
</dbReference>
<keyword evidence="2 4" id="KW-0813">Transport</keyword>
<dbReference type="PANTHER" id="PTHR12542">
    <property type="entry name" value="EXOCYST COMPLEX PROTEIN EXO70"/>
    <property type="match status" value="1"/>
</dbReference>
<evidence type="ECO:0000256" key="4">
    <source>
        <dbReference type="RuleBase" id="RU365026"/>
    </source>
</evidence>
<dbReference type="GO" id="GO:0006887">
    <property type="term" value="P:exocytosis"/>
    <property type="evidence" value="ECO:0007669"/>
    <property type="project" value="UniProtKB-KW"/>
</dbReference>
<reference evidence="7 8" key="1">
    <citation type="journal article" date="2016" name="Mol. Biol. Evol.">
        <title>Comparative Genomics of Early-Diverging Mushroom-Forming Fungi Provides Insights into the Origins of Lignocellulose Decay Capabilities.</title>
        <authorList>
            <person name="Nagy L.G."/>
            <person name="Riley R."/>
            <person name="Tritt A."/>
            <person name="Adam C."/>
            <person name="Daum C."/>
            <person name="Floudas D."/>
            <person name="Sun H."/>
            <person name="Yadav J.S."/>
            <person name="Pangilinan J."/>
            <person name="Larsson K.H."/>
            <person name="Matsuura K."/>
            <person name="Barry K."/>
            <person name="Labutti K."/>
            <person name="Kuo R."/>
            <person name="Ohm R.A."/>
            <person name="Bhattacharya S.S."/>
            <person name="Shirouzu T."/>
            <person name="Yoshinaga Y."/>
            <person name="Martin F.M."/>
            <person name="Grigoriev I.V."/>
            <person name="Hibbett D.S."/>
        </authorList>
    </citation>
    <scope>NUCLEOTIDE SEQUENCE [LARGE SCALE GENOMIC DNA]</scope>
    <source>
        <strain evidence="7 8">HHB10207 ss-3</strain>
    </source>
</reference>
<dbReference type="GO" id="GO:0000145">
    <property type="term" value="C:exocyst"/>
    <property type="evidence" value="ECO:0007669"/>
    <property type="project" value="InterPro"/>
</dbReference>
<sequence>MEDEAEVELLDQHLLKTRQITLRMTSVLSKFDSRLIKLEKSIGPLYSSTSSLTRLATNIDATLESIRGVKSERGIEAEESIILRGPRMGELNIYIDAIEKLNKNILFQGDNDPEGNIHDSARLLETGTKKLCQLFTSLISSSSPPPTSALNNLSASLSTPPFPHATLQSLLPLISTLRSLPNPSTHPSHPSSSSILATLKEATGTYVDIRGKWARAALEGGGNVLDRVSSSAEGEGGVVFRAWFEGLVNIAADEYDLLQSLSPLPPLLPSSYSTLLSPLISSFTSSLNALTGYLKAPPRLSLTPGTKHNSTFLALDIYSTLTDLQPEWDDILAKPSNNNLGGGANNGVKEMKEIIQSSGLRGIVLRSFPELLVDIQTSVGGMKDGGTGVADITYSTVKYLTLLPSHQPQIQSALLTLGDGNWKMGAGMKSSMKKSGNQGNVGGGKEEGVVLLEHYTYDIIQTLVQTLTSLTHKRPPNPGSSTPSLPPSTPLAPSQSTFASPSLSSIFLLNNIHHLRSTLLLSPQSPIDDLLSPQTQDLLNSSYRTSKAEYLATNFSYLLSFLSDDGKSGGKGLKEKFTRFFDVLDEVYERHRVARVLPDSGGGGEGEEEREARGDLGDEVVRLVVPQFERFVGRGKEREFSKNPSKYIKMTPDEVERKLRDMYR</sequence>
<evidence type="ECO:0000313" key="7">
    <source>
        <dbReference type="EMBL" id="KZT33890.1"/>
    </source>
</evidence>
<dbReference type="STRING" id="1314776.A0A165Z3G2"/>
<dbReference type="GO" id="GO:0005935">
    <property type="term" value="C:cellular bud neck"/>
    <property type="evidence" value="ECO:0007669"/>
    <property type="project" value="UniProtKB-SubCell"/>
</dbReference>
<evidence type="ECO:0000256" key="3">
    <source>
        <dbReference type="ARBA" id="ARBA00022483"/>
    </source>
</evidence>
<evidence type="ECO:0000256" key="1">
    <source>
        <dbReference type="ARBA" id="ARBA00006756"/>
    </source>
</evidence>
<dbReference type="PANTHER" id="PTHR12542:SF41">
    <property type="entry name" value="EXOCYST COMPLEX COMPONENT 7"/>
    <property type="match status" value="1"/>
</dbReference>
<evidence type="ECO:0000256" key="5">
    <source>
        <dbReference type="SAM" id="MobiDB-lite"/>
    </source>
</evidence>
<dbReference type="OrthoDB" id="1922221at2759"/>
<dbReference type="InterPro" id="IPR004140">
    <property type="entry name" value="Exo70"/>
</dbReference>
<keyword evidence="8" id="KW-1185">Reference proteome</keyword>
<comment type="function">
    <text evidence="4">Involved in the secretory pathway as part of the exocyst complex which tethers secretory vesicles to the sites of exocytosis. Also plays a role in the assembly of the exocyst.</text>
</comment>
<evidence type="ECO:0000259" key="6">
    <source>
        <dbReference type="Pfam" id="PF03081"/>
    </source>
</evidence>
<keyword evidence="3 4" id="KW-0268">Exocytosis</keyword>
<accession>A0A165Z3G2</accession>
<dbReference type="InterPro" id="IPR046364">
    <property type="entry name" value="Exo70_C"/>
</dbReference>
<keyword evidence="4" id="KW-0653">Protein transport</keyword>